<keyword evidence="9" id="KW-0325">Glycoprotein</keyword>
<feature type="transmembrane region" description="Helical" evidence="12">
    <location>
        <begin position="193"/>
        <end position="214"/>
    </location>
</feature>
<keyword evidence="10" id="KW-1071">Ligand-gated ion channel</keyword>
<keyword evidence="8" id="KW-0675">Receptor</keyword>
<dbReference type="Gene3D" id="3.40.190.10">
    <property type="entry name" value="Periplasmic binding protein-like II"/>
    <property type="match status" value="3"/>
</dbReference>
<dbReference type="STRING" id="126957.T1JMA0"/>
<evidence type="ECO:0000256" key="11">
    <source>
        <dbReference type="ARBA" id="ARBA00023303"/>
    </source>
</evidence>
<keyword evidence="4 12" id="KW-0812">Transmembrane</keyword>
<dbReference type="PANTHER" id="PTHR42643:SF30">
    <property type="entry name" value="IONOTROPIC RECEPTOR 40A-RELATED"/>
    <property type="match status" value="1"/>
</dbReference>
<sequence length="423" mass="48464">MEVKYFGYRWIIKEGRKMFLETQILQFSCSNQFAPSSNIMNNLSTAVKVSTFMFPPCIFLKEKNNTTLIKGYFGELFSIFNQKFNISFDTKINKRGVFGKILDGKWNGIMGDIVHGTANIATCLPITRMRRDYVDFSPALYKIHFKILYRKLDHREWPFNYYLKAFTKNLWLSIFAINLIIIVALMMENSFVVSITGFVNEILLCWPIVLVGTLTFSSRHSMKLCIFIYLSLSMLLLSIYTSLLTALFATSKIKIPFHSIEEMVYNTDYIPLCLPSSTVEEIFKILFNNAPFMNVRSIKEGIDVAFRQKAGFIATTQVVAVVIGTNCSLTFAAKPMTSVIMAVAFSKHFAHKNFFDFKIIQLKECGLLHVLYSRYIDIWHDCIEDSLFYSISFGQILGPVVVFTCGILLSLVIGLIEVLIVRF</sequence>
<evidence type="ECO:0000256" key="1">
    <source>
        <dbReference type="ARBA" id="ARBA00004651"/>
    </source>
</evidence>
<comment type="subcellular location">
    <subcellularLocation>
        <location evidence="1">Cell membrane</location>
        <topology evidence="1">Multi-pass membrane protein</topology>
    </subcellularLocation>
</comment>
<evidence type="ECO:0000256" key="6">
    <source>
        <dbReference type="ARBA" id="ARBA00023065"/>
    </source>
</evidence>
<evidence type="ECO:0000256" key="7">
    <source>
        <dbReference type="ARBA" id="ARBA00023136"/>
    </source>
</evidence>
<protein>
    <recommendedName>
        <fullName evidence="13">Ionotropic glutamate receptor L-glutamate and glycine-binding domain-containing protein</fullName>
    </recommendedName>
</protein>
<dbReference type="GO" id="GO:0015276">
    <property type="term" value="F:ligand-gated monoatomic ion channel activity"/>
    <property type="evidence" value="ECO:0007669"/>
    <property type="project" value="InterPro"/>
</dbReference>
<evidence type="ECO:0000256" key="12">
    <source>
        <dbReference type="SAM" id="Phobius"/>
    </source>
</evidence>
<dbReference type="InterPro" id="IPR052192">
    <property type="entry name" value="Insect_Ionotropic_Sensory_Rcpt"/>
</dbReference>
<dbReference type="GO" id="GO:0005886">
    <property type="term" value="C:plasma membrane"/>
    <property type="evidence" value="ECO:0007669"/>
    <property type="project" value="UniProtKB-SubCell"/>
</dbReference>
<name>T1JMA0_STRMM</name>
<dbReference type="PhylomeDB" id="T1JMA0"/>
<dbReference type="Pfam" id="PF10613">
    <property type="entry name" value="Lig_chan-Glu_bd"/>
    <property type="match status" value="1"/>
</dbReference>
<keyword evidence="7 12" id="KW-0472">Membrane</keyword>
<evidence type="ECO:0000256" key="5">
    <source>
        <dbReference type="ARBA" id="ARBA00022989"/>
    </source>
</evidence>
<dbReference type="Proteomes" id="UP000014500">
    <property type="component" value="Unassembled WGS sequence"/>
</dbReference>
<keyword evidence="3" id="KW-1003">Cell membrane</keyword>
<dbReference type="HOGENOM" id="CLU_037166_0_0_1"/>
<proteinExistence type="predicted"/>
<organism evidence="14 15">
    <name type="scientific">Strigamia maritima</name>
    <name type="common">European centipede</name>
    <name type="synonym">Geophilus maritimus</name>
    <dbReference type="NCBI Taxonomy" id="126957"/>
    <lineage>
        <taxon>Eukaryota</taxon>
        <taxon>Metazoa</taxon>
        <taxon>Ecdysozoa</taxon>
        <taxon>Arthropoda</taxon>
        <taxon>Myriapoda</taxon>
        <taxon>Chilopoda</taxon>
        <taxon>Pleurostigmophora</taxon>
        <taxon>Geophilomorpha</taxon>
        <taxon>Linotaeniidae</taxon>
        <taxon>Strigamia</taxon>
    </lineage>
</organism>
<evidence type="ECO:0000256" key="8">
    <source>
        <dbReference type="ARBA" id="ARBA00023170"/>
    </source>
</evidence>
<evidence type="ECO:0000256" key="9">
    <source>
        <dbReference type="ARBA" id="ARBA00023180"/>
    </source>
</evidence>
<feature type="transmembrane region" description="Helical" evidence="12">
    <location>
        <begin position="396"/>
        <end position="421"/>
    </location>
</feature>
<dbReference type="OMA" id="RYIDIWH"/>
<evidence type="ECO:0000256" key="4">
    <source>
        <dbReference type="ARBA" id="ARBA00022692"/>
    </source>
</evidence>
<evidence type="ECO:0000313" key="15">
    <source>
        <dbReference type="Proteomes" id="UP000014500"/>
    </source>
</evidence>
<feature type="transmembrane region" description="Helical" evidence="12">
    <location>
        <begin position="226"/>
        <end position="249"/>
    </location>
</feature>
<accession>T1JMA0</accession>
<dbReference type="InterPro" id="IPR019594">
    <property type="entry name" value="Glu/Gly-bd"/>
</dbReference>
<evidence type="ECO:0000259" key="13">
    <source>
        <dbReference type="SMART" id="SM00918"/>
    </source>
</evidence>
<feature type="transmembrane region" description="Helical" evidence="12">
    <location>
        <begin position="170"/>
        <end position="187"/>
    </location>
</feature>
<keyword evidence="5 12" id="KW-1133">Transmembrane helix</keyword>
<dbReference type="SUPFAM" id="SSF53850">
    <property type="entry name" value="Periplasmic binding protein-like II"/>
    <property type="match status" value="1"/>
</dbReference>
<dbReference type="EnsemblMetazoa" id="SMAR014980-RA">
    <property type="protein sequence ID" value="SMAR014980-PA"/>
    <property type="gene ID" value="SMAR014980"/>
</dbReference>
<dbReference type="AlphaFoldDB" id="T1JMA0"/>
<feature type="domain" description="Ionotropic glutamate receptor L-glutamate and glycine-binding" evidence="13">
    <location>
        <begin position="56"/>
        <end position="115"/>
    </location>
</feature>
<dbReference type="SMART" id="SM00918">
    <property type="entry name" value="Lig_chan-Glu_bd"/>
    <property type="match status" value="1"/>
</dbReference>
<dbReference type="eggNOG" id="KOG1052">
    <property type="taxonomic scope" value="Eukaryota"/>
</dbReference>
<reference evidence="15" key="1">
    <citation type="submission" date="2011-05" db="EMBL/GenBank/DDBJ databases">
        <authorList>
            <person name="Richards S.R."/>
            <person name="Qu J."/>
            <person name="Jiang H."/>
            <person name="Jhangiani S.N."/>
            <person name="Agravi P."/>
            <person name="Goodspeed R."/>
            <person name="Gross S."/>
            <person name="Mandapat C."/>
            <person name="Jackson L."/>
            <person name="Mathew T."/>
            <person name="Pu L."/>
            <person name="Thornton R."/>
            <person name="Saada N."/>
            <person name="Wilczek-Boney K.B."/>
            <person name="Lee S."/>
            <person name="Kovar C."/>
            <person name="Wu Y."/>
            <person name="Scherer S.E."/>
            <person name="Worley K.C."/>
            <person name="Muzny D.M."/>
            <person name="Gibbs R."/>
        </authorList>
    </citation>
    <scope>NUCLEOTIDE SEQUENCE</scope>
    <source>
        <strain evidence="15">Brora</strain>
    </source>
</reference>
<dbReference type="PANTHER" id="PTHR42643">
    <property type="entry name" value="IONOTROPIC RECEPTOR 20A-RELATED"/>
    <property type="match status" value="1"/>
</dbReference>
<keyword evidence="15" id="KW-1185">Reference proteome</keyword>
<keyword evidence="11" id="KW-0407">Ion channel</keyword>
<evidence type="ECO:0000313" key="14">
    <source>
        <dbReference type="EnsemblMetazoa" id="SMAR014980-PA"/>
    </source>
</evidence>
<evidence type="ECO:0000256" key="2">
    <source>
        <dbReference type="ARBA" id="ARBA00022448"/>
    </source>
</evidence>
<dbReference type="EMBL" id="JH431613">
    <property type="status" value="NOT_ANNOTATED_CDS"/>
    <property type="molecule type" value="Genomic_DNA"/>
</dbReference>
<reference evidence="14" key="2">
    <citation type="submission" date="2015-02" db="UniProtKB">
        <authorList>
            <consortium name="EnsemblMetazoa"/>
        </authorList>
    </citation>
    <scope>IDENTIFICATION</scope>
</reference>
<evidence type="ECO:0000256" key="3">
    <source>
        <dbReference type="ARBA" id="ARBA00022475"/>
    </source>
</evidence>
<evidence type="ECO:0000256" key="10">
    <source>
        <dbReference type="ARBA" id="ARBA00023286"/>
    </source>
</evidence>
<keyword evidence="2" id="KW-0813">Transport</keyword>
<keyword evidence="6" id="KW-0406">Ion transport</keyword>